<evidence type="ECO:0000313" key="4">
    <source>
        <dbReference type="Proteomes" id="UP001218188"/>
    </source>
</evidence>
<feature type="region of interest" description="Disordered" evidence="1">
    <location>
        <begin position="409"/>
        <end position="435"/>
    </location>
</feature>
<feature type="region of interest" description="Disordered" evidence="1">
    <location>
        <begin position="251"/>
        <end position="278"/>
    </location>
</feature>
<sequence length="435" mass="49701">MRRFHLSPQLYSWIWIPAALVPTSLAVYTVYLLDPTEHSVKTFFLGLLRFFGYYFTEDIFGLWRIIFTVILLVATTLYVWLSAVGEVPCFMWIGITLASDFLLWTIDWYVVGAEEFQHYMLGEKVVECLRQIAVRDSLPFIALYSWDARWSLFKRYFRYLSSLHLFSKGSYCVHTMWARLKSYFRYPSTGAIALPTNDDLSNSGLELDSSTASRTPQSLKQPSVWARFKLYFCYSSTGPIALPADDEVQSNSDFELGSSSSSSSRAPRFTGHHTPWTPPAQLSKNLTHWSMLASEWDTRKALWVTADSANMWDSIAGVTSDLFSPSVLTGSSGVAIVDLSQAESVHWPLIHGLALASREYRIQLGNDPPEILSETYATYPFSRAFDTTTWYLPPSYHYDDDKVKSHHRLFDPPYKPGLQRAHQEGGEAKKEEEKR</sequence>
<protein>
    <submittedName>
        <fullName evidence="3">Uncharacterized protein</fullName>
    </submittedName>
</protein>
<keyword evidence="2" id="KW-0472">Membrane</keyword>
<dbReference type="Proteomes" id="UP001218188">
    <property type="component" value="Unassembled WGS sequence"/>
</dbReference>
<organism evidence="3 4">
    <name type="scientific">Mycena alexandri</name>
    <dbReference type="NCBI Taxonomy" id="1745969"/>
    <lineage>
        <taxon>Eukaryota</taxon>
        <taxon>Fungi</taxon>
        <taxon>Dikarya</taxon>
        <taxon>Basidiomycota</taxon>
        <taxon>Agaricomycotina</taxon>
        <taxon>Agaricomycetes</taxon>
        <taxon>Agaricomycetidae</taxon>
        <taxon>Agaricales</taxon>
        <taxon>Marasmiineae</taxon>
        <taxon>Mycenaceae</taxon>
        <taxon>Mycena</taxon>
    </lineage>
</organism>
<feature type="transmembrane region" description="Helical" evidence="2">
    <location>
        <begin position="90"/>
        <end position="111"/>
    </location>
</feature>
<comment type="caution">
    <text evidence="3">The sequence shown here is derived from an EMBL/GenBank/DDBJ whole genome shotgun (WGS) entry which is preliminary data.</text>
</comment>
<dbReference type="AlphaFoldDB" id="A0AAD6SYU0"/>
<feature type="transmembrane region" description="Helical" evidence="2">
    <location>
        <begin position="62"/>
        <end position="84"/>
    </location>
</feature>
<feature type="transmembrane region" description="Helical" evidence="2">
    <location>
        <begin position="12"/>
        <end position="33"/>
    </location>
</feature>
<accession>A0AAD6SYU0</accession>
<evidence type="ECO:0000256" key="1">
    <source>
        <dbReference type="SAM" id="MobiDB-lite"/>
    </source>
</evidence>
<keyword evidence="4" id="KW-1185">Reference proteome</keyword>
<evidence type="ECO:0000256" key="2">
    <source>
        <dbReference type="SAM" id="Phobius"/>
    </source>
</evidence>
<dbReference type="EMBL" id="JARJCM010000044">
    <property type="protein sequence ID" value="KAJ7036313.1"/>
    <property type="molecule type" value="Genomic_DNA"/>
</dbReference>
<proteinExistence type="predicted"/>
<keyword evidence="2" id="KW-0812">Transmembrane</keyword>
<name>A0AAD6SYU0_9AGAR</name>
<gene>
    <name evidence="3" type="ORF">C8F04DRAFT_483921</name>
</gene>
<reference evidence="3" key="1">
    <citation type="submission" date="2023-03" db="EMBL/GenBank/DDBJ databases">
        <title>Massive genome expansion in bonnet fungi (Mycena s.s.) driven by repeated elements and novel gene families across ecological guilds.</title>
        <authorList>
            <consortium name="Lawrence Berkeley National Laboratory"/>
            <person name="Harder C.B."/>
            <person name="Miyauchi S."/>
            <person name="Viragh M."/>
            <person name="Kuo A."/>
            <person name="Thoen E."/>
            <person name="Andreopoulos B."/>
            <person name="Lu D."/>
            <person name="Skrede I."/>
            <person name="Drula E."/>
            <person name="Henrissat B."/>
            <person name="Morin E."/>
            <person name="Kohler A."/>
            <person name="Barry K."/>
            <person name="LaButti K."/>
            <person name="Morin E."/>
            <person name="Salamov A."/>
            <person name="Lipzen A."/>
            <person name="Mereny Z."/>
            <person name="Hegedus B."/>
            <person name="Baldrian P."/>
            <person name="Stursova M."/>
            <person name="Weitz H."/>
            <person name="Taylor A."/>
            <person name="Grigoriev I.V."/>
            <person name="Nagy L.G."/>
            <person name="Martin F."/>
            <person name="Kauserud H."/>
        </authorList>
    </citation>
    <scope>NUCLEOTIDE SEQUENCE</scope>
    <source>
        <strain evidence="3">CBHHK200</strain>
    </source>
</reference>
<keyword evidence="2" id="KW-1133">Transmembrane helix</keyword>
<feature type="compositionally biased region" description="Basic and acidic residues" evidence="1">
    <location>
        <begin position="421"/>
        <end position="435"/>
    </location>
</feature>
<evidence type="ECO:0000313" key="3">
    <source>
        <dbReference type="EMBL" id="KAJ7036313.1"/>
    </source>
</evidence>